<dbReference type="Proteomes" id="UP000053144">
    <property type="component" value="Chromosome 8"/>
</dbReference>
<organism evidence="1 2">
    <name type="scientific">Phaseolus angularis</name>
    <name type="common">Azuki bean</name>
    <name type="synonym">Vigna angularis</name>
    <dbReference type="NCBI Taxonomy" id="3914"/>
    <lineage>
        <taxon>Eukaryota</taxon>
        <taxon>Viridiplantae</taxon>
        <taxon>Streptophyta</taxon>
        <taxon>Embryophyta</taxon>
        <taxon>Tracheophyta</taxon>
        <taxon>Spermatophyta</taxon>
        <taxon>Magnoliopsida</taxon>
        <taxon>eudicotyledons</taxon>
        <taxon>Gunneridae</taxon>
        <taxon>Pentapetalae</taxon>
        <taxon>rosids</taxon>
        <taxon>fabids</taxon>
        <taxon>Fabales</taxon>
        <taxon>Fabaceae</taxon>
        <taxon>Papilionoideae</taxon>
        <taxon>50 kb inversion clade</taxon>
        <taxon>NPAAA clade</taxon>
        <taxon>indigoferoid/millettioid clade</taxon>
        <taxon>Phaseoleae</taxon>
        <taxon>Vigna</taxon>
    </lineage>
</organism>
<name>A0A0L9V4A5_PHAAN</name>
<dbReference type="Gramene" id="KOM49890">
    <property type="protein sequence ID" value="KOM49890"/>
    <property type="gene ID" value="LR48_Vigan08g071700"/>
</dbReference>
<evidence type="ECO:0000313" key="1">
    <source>
        <dbReference type="EMBL" id="KOM49890.1"/>
    </source>
</evidence>
<gene>
    <name evidence="1" type="ORF">LR48_Vigan08g071700</name>
</gene>
<sequence>MTCHLIAKVDSLRHSEVDVVNEAFPREWIYRYVKKLGGVVTGEMVERLMTVILAAAHGVVTWLQLNGEDEDVLMRDHWRCDVDASHMVAILCVGFELVSRRRLRLCNFRVRMVVVALRSCNVDGDGDLRHWWQGRRCLCCEEEVAYRCSCAY</sequence>
<dbReference type="AlphaFoldDB" id="A0A0L9V4A5"/>
<reference evidence="2" key="1">
    <citation type="journal article" date="2015" name="Proc. Natl. Acad. Sci. U.S.A.">
        <title>Genome sequencing of adzuki bean (Vigna angularis) provides insight into high starch and low fat accumulation and domestication.</title>
        <authorList>
            <person name="Yang K."/>
            <person name="Tian Z."/>
            <person name="Chen C."/>
            <person name="Luo L."/>
            <person name="Zhao B."/>
            <person name="Wang Z."/>
            <person name="Yu L."/>
            <person name="Li Y."/>
            <person name="Sun Y."/>
            <person name="Li W."/>
            <person name="Chen Y."/>
            <person name="Li Y."/>
            <person name="Zhang Y."/>
            <person name="Ai D."/>
            <person name="Zhao J."/>
            <person name="Shang C."/>
            <person name="Ma Y."/>
            <person name="Wu B."/>
            <person name="Wang M."/>
            <person name="Gao L."/>
            <person name="Sun D."/>
            <person name="Zhang P."/>
            <person name="Guo F."/>
            <person name="Wang W."/>
            <person name="Li Y."/>
            <person name="Wang J."/>
            <person name="Varshney R.K."/>
            <person name="Wang J."/>
            <person name="Ling H.Q."/>
            <person name="Wan P."/>
        </authorList>
    </citation>
    <scope>NUCLEOTIDE SEQUENCE</scope>
    <source>
        <strain evidence="2">cv. Jingnong 6</strain>
    </source>
</reference>
<accession>A0A0L9V4A5</accession>
<protein>
    <submittedName>
        <fullName evidence="1">Uncharacterized protein</fullName>
    </submittedName>
</protein>
<dbReference type="EMBL" id="CM003378">
    <property type="protein sequence ID" value="KOM49890.1"/>
    <property type="molecule type" value="Genomic_DNA"/>
</dbReference>
<proteinExistence type="predicted"/>
<evidence type="ECO:0000313" key="2">
    <source>
        <dbReference type="Proteomes" id="UP000053144"/>
    </source>
</evidence>